<gene>
    <name evidence="6" type="ORF">B0680_05920</name>
</gene>
<dbReference type="SUPFAM" id="SSF46785">
    <property type="entry name" value="Winged helix' DNA-binding domain"/>
    <property type="match status" value="1"/>
</dbReference>
<proteinExistence type="inferred from homology"/>
<keyword evidence="2" id="KW-0805">Transcription regulation</keyword>
<dbReference type="Pfam" id="PF00126">
    <property type="entry name" value="HTH_1"/>
    <property type="match status" value="1"/>
</dbReference>
<dbReference type="Gene3D" id="1.10.10.10">
    <property type="entry name" value="Winged helix-like DNA-binding domain superfamily/Winged helix DNA-binding domain"/>
    <property type="match status" value="1"/>
</dbReference>
<dbReference type="InterPro" id="IPR000847">
    <property type="entry name" value="LysR_HTH_N"/>
</dbReference>
<evidence type="ECO:0000256" key="3">
    <source>
        <dbReference type="ARBA" id="ARBA00023125"/>
    </source>
</evidence>
<dbReference type="PRINTS" id="PR00039">
    <property type="entry name" value="HTHLYSR"/>
</dbReference>
<dbReference type="STRING" id="470453.B0680_05920"/>
<dbReference type="GO" id="GO:0003700">
    <property type="term" value="F:DNA-binding transcription factor activity"/>
    <property type="evidence" value="ECO:0007669"/>
    <property type="project" value="InterPro"/>
</dbReference>
<dbReference type="InterPro" id="IPR005119">
    <property type="entry name" value="LysR_subst-bd"/>
</dbReference>
<keyword evidence="3" id="KW-0238">DNA-binding</keyword>
<dbReference type="EMBL" id="MUYU01000015">
    <property type="protein sequence ID" value="OOS23500.1"/>
    <property type="molecule type" value="Genomic_DNA"/>
</dbReference>
<dbReference type="Proteomes" id="UP000189800">
    <property type="component" value="Unassembled WGS sequence"/>
</dbReference>
<evidence type="ECO:0000313" key="6">
    <source>
        <dbReference type="EMBL" id="OOS23500.1"/>
    </source>
</evidence>
<dbReference type="SUPFAM" id="SSF53850">
    <property type="entry name" value="Periplasmic binding protein-like II"/>
    <property type="match status" value="1"/>
</dbReference>
<dbReference type="Gene3D" id="3.40.190.10">
    <property type="entry name" value="Periplasmic binding protein-like II"/>
    <property type="match status" value="2"/>
</dbReference>
<evidence type="ECO:0000259" key="5">
    <source>
        <dbReference type="PROSITE" id="PS50931"/>
    </source>
</evidence>
<feature type="domain" description="HTH lysR-type" evidence="5">
    <location>
        <begin position="5"/>
        <end position="62"/>
    </location>
</feature>
<evidence type="ECO:0000256" key="4">
    <source>
        <dbReference type="ARBA" id="ARBA00023163"/>
    </source>
</evidence>
<accession>A0A1T0CMC0</accession>
<dbReference type="AlphaFoldDB" id="A0A1T0CMC0"/>
<dbReference type="GO" id="GO:0003677">
    <property type="term" value="F:DNA binding"/>
    <property type="evidence" value="ECO:0007669"/>
    <property type="project" value="UniProtKB-KW"/>
</dbReference>
<protein>
    <recommendedName>
        <fullName evidence="5">HTH lysR-type domain-containing protein</fullName>
    </recommendedName>
</protein>
<evidence type="ECO:0000256" key="1">
    <source>
        <dbReference type="ARBA" id="ARBA00009437"/>
    </source>
</evidence>
<comment type="caution">
    <text evidence="6">The sequence shown here is derived from an EMBL/GenBank/DDBJ whole genome shotgun (WGS) entry which is preliminary data.</text>
</comment>
<evidence type="ECO:0000313" key="7">
    <source>
        <dbReference type="Proteomes" id="UP000189800"/>
    </source>
</evidence>
<name>A0A1T0CMC0_9GAMM</name>
<dbReference type="FunFam" id="1.10.10.10:FF:000001">
    <property type="entry name" value="LysR family transcriptional regulator"/>
    <property type="match status" value="1"/>
</dbReference>
<dbReference type="OrthoDB" id="5526340at2"/>
<keyword evidence="7" id="KW-1185">Reference proteome</keyword>
<dbReference type="PANTHER" id="PTHR30346">
    <property type="entry name" value="TRANSCRIPTIONAL DUAL REGULATOR HCAR-RELATED"/>
    <property type="match status" value="1"/>
</dbReference>
<organism evidence="6 7">
    <name type="scientific">Moraxella pluranimalium</name>
    <dbReference type="NCBI Taxonomy" id="470453"/>
    <lineage>
        <taxon>Bacteria</taxon>
        <taxon>Pseudomonadati</taxon>
        <taxon>Pseudomonadota</taxon>
        <taxon>Gammaproteobacteria</taxon>
        <taxon>Moraxellales</taxon>
        <taxon>Moraxellaceae</taxon>
        <taxon>Moraxella</taxon>
    </lineage>
</organism>
<dbReference type="InterPro" id="IPR036388">
    <property type="entry name" value="WH-like_DNA-bd_sf"/>
</dbReference>
<dbReference type="Pfam" id="PF03466">
    <property type="entry name" value="LysR_substrate"/>
    <property type="match status" value="1"/>
</dbReference>
<dbReference type="CDD" id="cd08414">
    <property type="entry name" value="PBP2_LTTR_aromatics_like"/>
    <property type="match status" value="1"/>
</dbReference>
<dbReference type="PROSITE" id="PS50931">
    <property type="entry name" value="HTH_LYSR"/>
    <property type="match status" value="1"/>
</dbReference>
<dbReference type="PANTHER" id="PTHR30346:SF0">
    <property type="entry name" value="HCA OPERON TRANSCRIPTIONAL ACTIVATOR HCAR"/>
    <property type="match status" value="1"/>
</dbReference>
<dbReference type="InterPro" id="IPR036390">
    <property type="entry name" value="WH_DNA-bd_sf"/>
</dbReference>
<sequence>MLNFRLIRHLYLFTVVAQEGSIGRAAERLGMSQPPLTEHIKTLEANLGTVLFHRSKNGVQLTSTGQRILPKAQLFVQQMMTLQQEIDDVLKGVNHTIRVGAITQSMTQMLPRLIDEFGKQYPDTKIIVQEINSAGATALLADGKIDVALVRAPLDSHQASGIRSIPIKNDTLCAVLPKTHPLAKAKTLKLSALAHESFVMHKRLVSPKSFDEVISACKSVGFEPKIYAETTSAVAQIALVACSELVALVPESLANFAGDSGFIPLTDDDGKPIIITAIVLLSRQDDDAVQAFCQLVLDSTQSD</sequence>
<dbReference type="RefSeq" id="WP_078254179.1">
    <property type="nucleotide sequence ID" value="NZ_MUYU01000015.1"/>
</dbReference>
<evidence type="ECO:0000256" key="2">
    <source>
        <dbReference type="ARBA" id="ARBA00023015"/>
    </source>
</evidence>
<reference evidence="6 7" key="1">
    <citation type="submission" date="2017-02" db="EMBL/GenBank/DDBJ databases">
        <title>Draft genome sequence of Moraxella pluranimalium CCUG 54913T type strain.</title>
        <authorList>
            <person name="Salva-Serra F."/>
            <person name="Engstrom-Jakobsson H."/>
            <person name="Thorell K."/>
            <person name="Jaen-Luchoro D."/>
            <person name="Gonzales-Siles L."/>
            <person name="Karlsson R."/>
            <person name="Yazdan S."/>
            <person name="Boulund F."/>
            <person name="Johnning A."/>
            <person name="Engstrand L."/>
            <person name="Kristiansson E."/>
            <person name="Moore E."/>
        </authorList>
    </citation>
    <scope>NUCLEOTIDE SEQUENCE [LARGE SCALE GENOMIC DNA]</scope>
    <source>
        <strain evidence="6 7">CCUG 54913</strain>
    </source>
</reference>
<dbReference type="GO" id="GO:0032993">
    <property type="term" value="C:protein-DNA complex"/>
    <property type="evidence" value="ECO:0007669"/>
    <property type="project" value="TreeGrafter"/>
</dbReference>
<comment type="similarity">
    <text evidence="1">Belongs to the LysR transcriptional regulatory family.</text>
</comment>
<keyword evidence="4" id="KW-0804">Transcription</keyword>